<dbReference type="Proteomes" id="UP001499951">
    <property type="component" value="Unassembled WGS sequence"/>
</dbReference>
<comment type="caution">
    <text evidence="2">The sequence shown here is derived from an EMBL/GenBank/DDBJ whole genome shotgun (WGS) entry which is preliminary data.</text>
</comment>
<evidence type="ECO:0000313" key="2">
    <source>
        <dbReference type="EMBL" id="GAA0581521.1"/>
    </source>
</evidence>
<evidence type="ECO:0000259" key="1">
    <source>
        <dbReference type="Pfam" id="PF08241"/>
    </source>
</evidence>
<dbReference type="RefSeq" id="WP_166935080.1">
    <property type="nucleotide sequence ID" value="NZ_BAAADD010000009.1"/>
</dbReference>
<dbReference type="Gene3D" id="3.40.50.150">
    <property type="entry name" value="Vaccinia Virus protein VP39"/>
    <property type="match status" value="1"/>
</dbReference>
<organism evidence="2 3">
    <name type="scientific">Rhizomicrobium electricum</name>
    <dbReference type="NCBI Taxonomy" id="480070"/>
    <lineage>
        <taxon>Bacteria</taxon>
        <taxon>Pseudomonadati</taxon>
        <taxon>Pseudomonadota</taxon>
        <taxon>Alphaproteobacteria</taxon>
        <taxon>Micropepsales</taxon>
        <taxon>Micropepsaceae</taxon>
        <taxon>Rhizomicrobium</taxon>
    </lineage>
</organism>
<dbReference type="EMBL" id="BAAADD010000009">
    <property type="protein sequence ID" value="GAA0581521.1"/>
    <property type="molecule type" value="Genomic_DNA"/>
</dbReference>
<gene>
    <name evidence="2" type="ORF">GCM10008942_32980</name>
</gene>
<protein>
    <recommendedName>
        <fullName evidence="1">Methyltransferase type 11 domain-containing protein</fullName>
    </recommendedName>
</protein>
<dbReference type="CDD" id="cd02440">
    <property type="entry name" value="AdoMet_MTases"/>
    <property type="match status" value="1"/>
</dbReference>
<dbReference type="InterPro" id="IPR029063">
    <property type="entry name" value="SAM-dependent_MTases_sf"/>
</dbReference>
<reference evidence="3" key="1">
    <citation type="journal article" date="2019" name="Int. J. Syst. Evol. Microbiol.">
        <title>The Global Catalogue of Microorganisms (GCM) 10K type strain sequencing project: providing services to taxonomists for standard genome sequencing and annotation.</title>
        <authorList>
            <consortium name="The Broad Institute Genomics Platform"/>
            <consortium name="The Broad Institute Genome Sequencing Center for Infectious Disease"/>
            <person name="Wu L."/>
            <person name="Ma J."/>
        </authorList>
    </citation>
    <scope>NUCLEOTIDE SEQUENCE [LARGE SCALE GENOMIC DNA]</scope>
    <source>
        <strain evidence="3">JCM 15089</strain>
    </source>
</reference>
<dbReference type="SUPFAM" id="SSF53335">
    <property type="entry name" value="S-adenosyl-L-methionine-dependent methyltransferases"/>
    <property type="match status" value="1"/>
</dbReference>
<evidence type="ECO:0000313" key="3">
    <source>
        <dbReference type="Proteomes" id="UP001499951"/>
    </source>
</evidence>
<feature type="domain" description="Methyltransferase type 11" evidence="1">
    <location>
        <begin position="69"/>
        <end position="118"/>
    </location>
</feature>
<keyword evidence="3" id="KW-1185">Reference proteome</keyword>
<name>A0ABP3Q2J4_9PROT</name>
<proteinExistence type="predicted"/>
<dbReference type="InterPro" id="IPR013216">
    <property type="entry name" value="Methyltransf_11"/>
</dbReference>
<dbReference type="Pfam" id="PF08241">
    <property type="entry name" value="Methyltransf_11"/>
    <property type="match status" value="1"/>
</dbReference>
<accession>A0ABP3Q2J4</accession>
<sequence>MDLSFAKTIPGAKPVYLGLVRLHSWLFTGSMVAAYLRHHRVRKLHIGCGVNRLSGWLNSDLIPVRFGAIRLDATKRFPLPDASLDYVYSEHMIEHVPYAGGMAMLAEIFRVLKPGGRVRLSTPKLEFLLALMTEPKSDLQKAYIAWSCERFVNAGTASDAMVVNNFMRDFGHQFIYDRKTLVAALERTGFEAVESFDVGVSNDPELAGLETETRMPPGFLQLETFTLEARKPG</sequence>